<dbReference type="RefSeq" id="WP_132091275.1">
    <property type="nucleotide sequence ID" value="NZ_JANKAQ010000008.1"/>
</dbReference>
<organism evidence="1 2">
    <name type="scientific">Frisingicoccus caecimuris</name>
    <dbReference type="NCBI Taxonomy" id="1796636"/>
    <lineage>
        <taxon>Bacteria</taxon>
        <taxon>Bacillati</taxon>
        <taxon>Bacillota</taxon>
        <taxon>Clostridia</taxon>
        <taxon>Lachnospirales</taxon>
        <taxon>Lachnospiraceae</taxon>
        <taxon>Frisingicoccus</taxon>
    </lineage>
</organism>
<protein>
    <submittedName>
        <fullName evidence="1">Uncharacterized protein</fullName>
    </submittedName>
</protein>
<dbReference type="AlphaFoldDB" id="A0A4R2LHX3"/>
<proteinExistence type="predicted"/>
<dbReference type="Proteomes" id="UP000295711">
    <property type="component" value="Unassembled WGS sequence"/>
</dbReference>
<accession>A0A4R2LHX3</accession>
<evidence type="ECO:0000313" key="1">
    <source>
        <dbReference type="EMBL" id="TCO84632.1"/>
    </source>
</evidence>
<comment type="caution">
    <text evidence="1">The sequence shown here is derived from an EMBL/GenBank/DDBJ whole genome shotgun (WGS) entry which is preliminary data.</text>
</comment>
<dbReference type="EMBL" id="SLXA01000006">
    <property type="protein sequence ID" value="TCO84632.1"/>
    <property type="molecule type" value="Genomic_DNA"/>
</dbReference>
<dbReference type="OrthoDB" id="2084516at2"/>
<sequence>MFRIWMKIFKENRLVQDTVIALDDPDMSRTAKVFQAVADASLIFDLSQPIWLDANIREFKRHNKTRFTQDNFVEEIPFDFLEIHVIEED</sequence>
<gene>
    <name evidence="1" type="ORF">EV212_10659</name>
</gene>
<evidence type="ECO:0000313" key="2">
    <source>
        <dbReference type="Proteomes" id="UP000295711"/>
    </source>
</evidence>
<reference evidence="1 2" key="1">
    <citation type="submission" date="2019-03" db="EMBL/GenBank/DDBJ databases">
        <title>Genomic Encyclopedia of Type Strains, Phase IV (KMG-IV): sequencing the most valuable type-strain genomes for metagenomic binning, comparative biology and taxonomic classification.</title>
        <authorList>
            <person name="Goeker M."/>
        </authorList>
    </citation>
    <scope>NUCLEOTIDE SEQUENCE [LARGE SCALE GENOMIC DNA]</scope>
    <source>
        <strain evidence="1 2">DSM 28559</strain>
    </source>
</reference>
<name>A0A4R2LHX3_9FIRM</name>
<keyword evidence="2" id="KW-1185">Reference proteome</keyword>